<dbReference type="KEGG" id="cput:CONPUDRAFT_74965"/>
<feature type="compositionally biased region" description="Basic residues" evidence="8">
    <location>
        <begin position="1004"/>
        <end position="1023"/>
    </location>
</feature>
<comment type="similarity">
    <text evidence="2">Belongs to the CND3 (condensin subunit 3) family.</text>
</comment>
<feature type="compositionally biased region" description="Polar residues" evidence="8">
    <location>
        <begin position="1127"/>
        <end position="1137"/>
    </location>
</feature>
<dbReference type="EMBL" id="JH711582">
    <property type="protein sequence ID" value="EIW78225.1"/>
    <property type="molecule type" value="Genomic_DNA"/>
</dbReference>
<keyword evidence="4" id="KW-0132">Cell division</keyword>
<evidence type="ECO:0000256" key="1">
    <source>
        <dbReference type="ARBA" id="ARBA00004286"/>
    </source>
</evidence>
<dbReference type="PANTHER" id="PTHR14418:SF5">
    <property type="entry name" value="CONDENSIN COMPLEX SUBUNIT 3"/>
    <property type="match status" value="1"/>
</dbReference>
<feature type="compositionally biased region" description="Pro residues" evidence="8">
    <location>
        <begin position="1107"/>
        <end position="1117"/>
    </location>
</feature>
<keyword evidence="6" id="KW-0226">DNA condensation</keyword>
<feature type="compositionally biased region" description="Polar residues" evidence="8">
    <location>
        <begin position="1159"/>
        <end position="1170"/>
    </location>
</feature>
<evidence type="ECO:0000256" key="5">
    <source>
        <dbReference type="ARBA" id="ARBA00022776"/>
    </source>
</evidence>
<feature type="compositionally biased region" description="Polar residues" evidence="8">
    <location>
        <begin position="979"/>
        <end position="1003"/>
    </location>
</feature>
<evidence type="ECO:0000256" key="8">
    <source>
        <dbReference type="SAM" id="MobiDB-lite"/>
    </source>
</evidence>
<comment type="caution">
    <text evidence="10">The sequence shown here is derived from an EMBL/GenBank/DDBJ whole genome shotgun (WGS) entry which is preliminary data.</text>
</comment>
<dbReference type="GO" id="GO:0000793">
    <property type="term" value="C:condensed chromosome"/>
    <property type="evidence" value="ECO:0007669"/>
    <property type="project" value="TreeGrafter"/>
</dbReference>
<accession>A0A5M3MHV5</accession>
<proteinExistence type="inferred from homology"/>
<dbReference type="Proteomes" id="UP000053558">
    <property type="component" value="Unassembled WGS sequence"/>
</dbReference>
<feature type="domain" description="Nuclear condensin complex subunit 3 C-terminal" evidence="9">
    <location>
        <begin position="606"/>
        <end position="882"/>
    </location>
</feature>
<evidence type="ECO:0000256" key="6">
    <source>
        <dbReference type="ARBA" id="ARBA00023067"/>
    </source>
</evidence>
<dbReference type="GO" id="GO:0000796">
    <property type="term" value="C:condensin complex"/>
    <property type="evidence" value="ECO:0007669"/>
    <property type="project" value="InterPro"/>
</dbReference>
<reference evidence="11" key="1">
    <citation type="journal article" date="2012" name="Science">
        <title>The Paleozoic origin of enzymatic lignin decomposition reconstructed from 31 fungal genomes.</title>
        <authorList>
            <person name="Floudas D."/>
            <person name="Binder M."/>
            <person name="Riley R."/>
            <person name="Barry K."/>
            <person name="Blanchette R.A."/>
            <person name="Henrissat B."/>
            <person name="Martinez A.T."/>
            <person name="Otillar R."/>
            <person name="Spatafora J.W."/>
            <person name="Yadav J.S."/>
            <person name="Aerts A."/>
            <person name="Benoit I."/>
            <person name="Boyd A."/>
            <person name="Carlson A."/>
            <person name="Copeland A."/>
            <person name="Coutinho P.M."/>
            <person name="de Vries R.P."/>
            <person name="Ferreira P."/>
            <person name="Findley K."/>
            <person name="Foster B."/>
            <person name="Gaskell J."/>
            <person name="Glotzer D."/>
            <person name="Gorecki P."/>
            <person name="Heitman J."/>
            <person name="Hesse C."/>
            <person name="Hori C."/>
            <person name="Igarashi K."/>
            <person name="Jurgens J.A."/>
            <person name="Kallen N."/>
            <person name="Kersten P."/>
            <person name="Kohler A."/>
            <person name="Kuees U."/>
            <person name="Kumar T.K.A."/>
            <person name="Kuo A."/>
            <person name="LaButti K."/>
            <person name="Larrondo L.F."/>
            <person name="Lindquist E."/>
            <person name="Ling A."/>
            <person name="Lombard V."/>
            <person name="Lucas S."/>
            <person name="Lundell T."/>
            <person name="Martin R."/>
            <person name="McLaughlin D.J."/>
            <person name="Morgenstern I."/>
            <person name="Morin E."/>
            <person name="Murat C."/>
            <person name="Nagy L.G."/>
            <person name="Nolan M."/>
            <person name="Ohm R.A."/>
            <person name="Patyshakuliyeva A."/>
            <person name="Rokas A."/>
            <person name="Ruiz-Duenas F.J."/>
            <person name="Sabat G."/>
            <person name="Salamov A."/>
            <person name="Samejima M."/>
            <person name="Schmutz J."/>
            <person name="Slot J.C."/>
            <person name="St John F."/>
            <person name="Stenlid J."/>
            <person name="Sun H."/>
            <person name="Sun S."/>
            <person name="Syed K."/>
            <person name="Tsang A."/>
            <person name="Wiebenga A."/>
            <person name="Young D."/>
            <person name="Pisabarro A."/>
            <person name="Eastwood D.C."/>
            <person name="Martin F."/>
            <person name="Cullen D."/>
            <person name="Grigoriev I.V."/>
            <person name="Hibbett D.S."/>
        </authorList>
    </citation>
    <scope>NUCLEOTIDE SEQUENCE [LARGE SCALE GENOMIC DNA]</scope>
    <source>
        <strain evidence="11">RWD-64-598 SS2</strain>
    </source>
</reference>
<keyword evidence="11" id="KW-1185">Reference proteome</keyword>
<feature type="compositionally biased region" description="Acidic residues" evidence="8">
    <location>
        <begin position="1172"/>
        <end position="1191"/>
    </location>
</feature>
<sequence length="1191" mass="133377">MPARTTVDREQLSTLIPRIFDQAQNTAANHQKNLVALHKLHAQAATITEKVDDGASMKLTGEKMFEDVFQDMVLRVVVVKKGTSQADKIVKFIGMYIKFINDKAAEIKKEDDEDEDDSTAGRFFNKLLRYLLKGLTAKDKIARFRCVDILNECVSHIGELESALLDRIRDREAIVRIRAVQAITKLCGNESPDDVEDGESAIEVLLNTLARDPSSEVRRCTLMNIPLSPFTLPGVLGRTRDTEDTIRTVVYNIILATNITVAGQERVADGDSNNAPNPMGPTHPRALSIAQRELVIQNGLGDRNASVRKAAAALLGKWVDNVTIEPKGEPEDEELPPAGSEEARAREKEKEKEEVRDRLIALLRMFDLVENKVAENALLSIFATRLDVFDKLEFKEPYWLTLTPEKTFLTRVFVDHCIAIKDEAHLDAAIPVVMFLAFRIQQTYNDLIKDLTGAQDEDHLGNALNEDAQARREEKQMDAEFVIGEMLRMAVNMDYTDEMGRRKMFSLVREMISQSSLPDSLVSVCLDVLRTLSSSERDLIRVVVEVVHELRDPKDTDQEEEEEEPASVAPGLEDDDAAVLNRLPRMPARENMTPEERARADAIDLRCLSLCIGMLERVNGTFEENSTLEGILGELIIPAVKRKELVLREKGLVALGLCCLIARRMALNSFQLFLGQIQAAPEVLKIQVLHIVFDILMVHDRDFLGRDDSGGDKVIDFLLHILSAEESDRVQAVLVIGLAKLVLAGMVGDEKVLKSLVAAYVSPDTVDNLELRQCLSYFLPAYCYASCTNQRRMQQIFIPMFEQLAEASRDLDEDQEMVTPLQIAGMMTDWTNPDKAFKIEGADTDEMIHFDLASDIVKTLYKDKMKREDKKVLCQILGHLYLPDEVDADKVRTLKLLLHNLQSRRPLRDTTSRNAFNKFDAAVTKRYAELLEGFSEEEYRQFETLKDLFEFLDDIIPEDDDEDDPPSKTKASRKRRSESAMTDTPTSSGGEDADSNASYGSTHKASKGKGKTRSKQPAKRRRVSGSEQGEGDEGHDEDPAPAQDFITPMRTQPRRAASVKKPPPLQKIFDEDEDEEQDEEDDDEEEQEQDEGSVVPPSEEEEEEAASPPPSRQPKLPPSKAKPKGVSGNSRANSRQPSRPAVNGHGSKARPVMARASAATISSVAETSFDSIMDEEGEEDEEDLDEVEDIL</sequence>
<dbReference type="AlphaFoldDB" id="A0A5M3MHV5"/>
<feature type="region of interest" description="Disordered" evidence="8">
    <location>
        <begin position="552"/>
        <end position="571"/>
    </location>
</feature>
<dbReference type="GO" id="GO:0051301">
    <property type="term" value="P:cell division"/>
    <property type="evidence" value="ECO:0007669"/>
    <property type="project" value="UniProtKB-KW"/>
</dbReference>
<dbReference type="Pfam" id="PF12719">
    <property type="entry name" value="Cnd3"/>
    <property type="match status" value="1"/>
</dbReference>
<dbReference type="Gene3D" id="1.25.10.10">
    <property type="entry name" value="Leucine-rich Repeat Variant"/>
    <property type="match status" value="1"/>
</dbReference>
<evidence type="ECO:0000256" key="4">
    <source>
        <dbReference type="ARBA" id="ARBA00022618"/>
    </source>
</evidence>
<feature type="compositionally biased region" description="Acidic residues" evidence="8">
    <location>
        <begin position="1070"/>
        <end position="1091"/>
    </location>
</feature>
<dbReference type="GO" id="GO:0007076">
    <property type="term" value="P:mitotic chromosome condensation"/>
    <property type="evidence" value="ECO:0007669"/>
    <property type="project" value="InterPro"/>
</dbReference>
<feature type="region of interest" description="Disordered" evidence="8">
    <location>
        <begin position="325"/>
        <end position="350"/>
    </location>
</feature>
<evidence type="ECO:0000259" key="9">
    <source>
        <dbReference type="Pfam" id="PF12719"/>
    </source>
</evidence>
<evidence type="ECO:0000313" key="11">
    <source>
        <dbReference type="Proteomes" id="UP000053558"/>
    </source>
</evidence>
<dbReference type="PANTHER" id="PTHR14418">
    <property type="entry name" value="CONDENSIN COMPLEX SUBUNIT 3-RELATED"/>
    <property type="match status" value="1"/>
</dbReference>
<organism evidence="10 11">
    <name type="scientific">Coniophora puteana (strain RWD-64-598)</name>
    <name type="common">Brown rot fungus</name>
    <dbReference type="NCBI Taxonomy" id="741705"/>
    <lineage>
        <taxon>Eukaryota</taxon>
        <taxon>Fungi</taxon>
        <taxon>Dikarya</taxon>
        <taxon>Basidiomycota</taxon>
        <taxon>Agaricomycotina</taxon>
        <taxon>Agaricomycetes</taxon>
        <taxon>Agaricomycetidae</taxon>
        <taxon>Boletales</taxon>
        <taxon>Coniophorineae</taxon>
        <taxon>Coniophoraceae</taxon>
        <taxon>Coniophora</taxon>
    </lineage>
</organism>
<evidence type="ECO:0000256" key="3">
    <source>
        <dbReference type="ARBA" id="ARBA00022454"/>
    </source>
</evidence>
<dbReference type="InterPro" id="IPR016024">
    <property type="entry name" value="ARM-type_fold"/>
</dbReference>
<comment type="subcellular location">
    <subcellularLocation>
        <location evidence="1">Chromosome</location>
    </subcellularLocation>
</comment>
<keyword evidence="7" id="KW-0131">Cell cycle</keyword>
<dbReference type="OMA" id="NHQKNFV"/>
<feature type="region of interest" description="Disordered" evidence="8">
    <location>
        <begin position="956"/>
        <end position="1191"/>
    </location>
</feature>
<dbReference type="RefSeq" id="XP_007771162.1">
    <property type="nucleotide sequence ID" value="XM_007772972.1"/>
</dbReference>
<dbReference type="InterPro" id="IPR027165">
    <property type="entry name" value="CND3"/>
</dbReference>
<dbReference type="OrthoDB" id="27187at2759"/>
<evidence type="ECO:0000256" key="2">
    <source>
        <dbReference type="ARBA" id="ARBA00006533"/>
    </source>
</evidence>
<feature type="compositionally biased region" description="Basic and acidic residues" evidence="8">
    <location>
        <begin position="341"/>
        <end position="350"/>
    </location>
</feature>
<evidence type="ECO:0000256" key="7">
    <source>
        <dbReference type="ARBA" id="ARBA00023306"/>
    </source>
</evidence>
<keyword evidence="3" id="KW-0158">Chromosome</keyword>
<dbReference type="InterPro" id="IPR011989">
    <property type="entry name" value="ARM-like"/>
</dbReference>
<dbReference type="SUPFAM" id="SSF48371">
    <property type="entry name" value="ARM repeat"/>
    <property type="match status" value="1"/>
</dbReference>
<gene>
    <name evidence="10" type="ORF">CONPUDRAFT_74965</name>
</gene>
<dbReference type="InterPro" id="IPR025977">
    <property type="entry name" value="Cnd3_C"/>
</dbReference>
<protein>
    <submittedName>
        <fullName evidence="10">ARM repeat-containing protein</fullName>
    </submittedName>
</protein>
<keyword evidence="5" id="KW-0498">Mitosis</keyword>
<dbReference type="GeneID" id="19209295"/>
<name>A0A5M3MHV5_CONPW</name>
<evidence type="ECO:0000313" key="10">
    <source>
        <dbReference type="EMBL" id="EIW78225.1"/>
    </source>
</evidence>